<accession>A0ABY7Y5Q3</accession>
<evidence type="ECO:0000313" key="3">
    <source>
        <dbReference type="EMBL" id="WDM65302.1"/>
    </source>
</evidence>
<protein>
    <submittedName>
        <fullName evidence="3">Arc family DNA-binding protein</fullName>
    </submittedName>
</protein>
<dbReference type="InterPro" id="IPR005569">
    <property type="entry name" value="Arc_DNA-bd_dom"/>
</dbReference>
<name>A0ABY7Y5Q3_9GAMM</name>
<keyword evidence="3" id="KW-0238">DNA-binding</keyword>
<proteinExistence type="predicted"/>
<sequence length="159" mass="17673">MAKKTETRPSTASINPFGLRMQPELREQLETAASVSGRSLNAEINARLEASFRRTMDDDEVFRIVGQLAQNVRTQKDDAETARGMVIQADSFLDLVLKESTPLPKDDVDKFHHMFKTLADVYRRAAAASKNNVLRNAAGLPELPESEEADAGAKTKKER</sequence>
<evidence type="ECO:0000256" key="1">
    <source>
        <dbReference type="SAM" id="MobiDB-lite"/>
    </source>
</evidence>
<evidence type="ECO:0000313" key="4">
    <source>
        <dbReference type="Proteomes" id="UP001216828"/>
    </source>
</evidence>
<evidence type="ECO:0000259" key="2">
    <source>
        <dbReference type="Pfam" id="PF03869"/>
    </source>
</evidence>
<dbReference type="EMBL" id="CP082270">
    <property type="protein sequence ID" value="WDM65302.1"/>
    <property type="molecule type" value="Genomic_DNA"/>
</dbReference>
<dbReference type="RefSeq" id="WP_274512418.1">
    <property type="nucleotide sequence ID" value="NZ_CP082270.1"/>
</dbReference>
<dbReference type="SUPFAM" id="SSF47598">
    <property type="entry name" value="Ribbon-helix-helix"/>
    <property type="match status" value="1"/>
</dbReference>
<dbReference type="InterPro" id="IPR013321">
    <property type="entry name" value="Arc_rbn_hlx_hlx"/>
</dbReference>
<keyword evidence="4" id="KW-1185">Reference proteome</keyword>
<dbReference type="Pfam" id="PF03869">
    <property type="entry name" value="Arc"/>
    <property type="match status" value="1"/>
</dbReference>
<organism evidence="3 4">
    <name type="scientific">Stenotrophomonas forensis</name>
    <dbReference type="NCBI Taxonomy" id="2871169"/>
    <lineage>
        <taxon>Bacteria</taxon>
        <taxon>Pseudomonadati</taxon>
        <taxon>Pseudomonadota</taxon>
        <taxon>Gammaproteobacteria</taxon>
        <taxon>Lysobacterales</taxon>
        <taxon>Lysobacteraceae</taxon>
        <taxon>Stenotrophomonas</taxon>
        <taxon>Stenotrophomonas maltophilia group</taxon>
    </lineage>
</organism>
<dbReference type="GO" id="GO:0003677">
    <property type="term" value="F:DNA binding"/>
    <property type="evidence" value="ECO:0007669"/>
    <property type="project" value="UniProtKB-KW"/>
</dbReference>
<feature type="region of interest" description="Disordered" evidence="1">
    <location>
        <begin position="136"/>
        <end position="159"/>
    </location>
</feature>
<reference evidence="3 4" key="1">
    <citation type="submission" date="2021-08" db="EMBL/GenBank/DDBJ databases">
        <title>Stenotrophomonas forensis sp. nov., isolated from contaminated viral transport media.</title>
        <authorList>
            <person name="Nguyen S.V."/>
            <person name="Edwards D."/>
            <person name="Scott S."/>
            <person name="Doss J."/>
            <person name="Merid S."/>
            <person name="Zelaya E."/>
            <person name="Maza C."/>
            <person name="Mann M."/>
            <person name="Hamilton B."/>
            <person name="Blackwell R."/>
            <person name="Tran A."/>
            <person name="Hauser J."/>
        </authorList>
    </citation>
    <scope>NUCLEOTIDE SEQUENCE [LARGE SCALE GENOMIC DNA]</scope>
    <source>
        <strain evidence="3 4">DFS-20110405</strain>
    </source>
</reference>
<dbReference type="InterPro" id="IPR010985">
    <property type="entry name" value="Ribbon_hlx_hlx"/>
</dbReference>
<gene>
    <name evidence="3" type="ORF">K5L94_08525</name>
</gene>
<dbReference type="Proteomes" id="UP001216828">
    <property type="component" value="Chromosome"/>
</dbReference>
<feature type="domain" description="Arc-like DNA binding" evidence="2">
    <location>
        <begin position="17"/>
        <end position="54"/>
    </location>
</feature>
<dbReference type="Gene3D" id="1.10.1220.10">
    <property type="entry name" value="Met repressor-like"/>
    <property type="match status" value="1"/>
</dbReference>